<feature type="transmembrane region" description="Helical" evidence="1">
    <location>
        <begin position="135"/>
        <end position="154"/>
    </location>
</feature>
<name>A0A485M981_9ZZZZ</name>
<keyword evidence="1" id="KW-0812">Transmembrane</keyword>
<organism evidence="2">
    <name type="scientific">anaerobic digester metagenome</name>
    <dbReference type="NCBI Taxonomy" id="1263854"/>
    <lineage>
        <taxon>unclassified sequences</taxon>
        <taxon>metagenomes</taxon>
        <taxon>ecological metagenomes</taxon>
    </lineage>
</organism>
<sequence>MRLSLGWMRLLKLVHIILSSAWLASAMILVLFFTIVIPGSSRADLRGILIALKAIDDWVIIPAANGILITGIVYGAFTHWGWFRHGWITAKWGITLYGILFGTFLLGPRLNRLPELAASANLDAPLPAEFTADLAFLQVWGSVQLVTLLAAYLLSVYKWKRKGSHPSAHRTVKDPAQDMVQVTLKDR</sequence>
<gene>
    <name evidence="2" type="ORF">SCFA_910004</name>
</gene>
<feature type="transmembrane region" description="Helical" evidence="1">
    <location>
        <begin position="58"/>
        <end position="77"/>
    </location>
</feature>
<keyword evidence="1" id="KW-0472">Membrane</keyword>
<dbReference type="EMBL" id="CAADRM010000160">
    <property type="protein sequence ID" value="VFU18882.1"/>
    <property type="molecule type" value="Genomic_DNA"/>
</dbReference>
<dbReference type="AlphaFoldDB" id="A0A485M981"/>
<keyword evidence="1" id="KW-1133">Transmembrane helix</keyword>
<accession>A0A485M981</accession>
<feature type="transmembrane region" description="Helical" evidence="1">
    <location>
        <begin position="12"/>
        <end position="38"/>
    </location>
</feature>
<proteinExistence type="predicted"/>
<evidence type="ECO:0000256" key="1">
    <source>
        <dbReference type="SAM" id="Phobius"/>
    </source>
</evidence>
<reference evidence="2" key="1">
    <citation type="submission" date="2019-03" db="EMBL/GenBank/DDBJ databases">
        <authorList>
            <person name="Hao L."/>
        </authorList>
    </citation>
    <scope>NUCLEOTIDE SEQUENCE</scope>
</reference>
<evidence type="ECO:0000313" key="2">
    <source>
        <dbReference type="EMBL" id="VFU18882.1"/>
    </source>
</evidence>
<feature type="transmembrane region" description="Helical" evidence="1">
    <location>
        <begin position="89"/>
        <end position="107"/>
    </location>
</feature>
<protein>
    <submittedName>
        <fullName evidence="2">Ammonium transporter</fullName>
    </submittedName>
</protein>